<feature type="transmembrane region" description="Helical" evidence="1">
    <location>
        <begin position="276"/>
        <end position="298"/>
    </location>
</feature>
<feature type="transmembrane region" description="Helical" evidence="1">
    <location>
        <begin position="220"/>
        <end position="239"/>
    </location>
</feature>
<sequence length="807" mass="91796">MMNNTNTCTVGHAVCVDEVEIGPVIGFKNPCKISKKSNAVNSVGILKLFKYLSLLSLLILSKSHCLTLSYTTESVKKNSTNFGNLDSRYGHGVPTDNSGLDNGTLNNNNFEARHKLSIQVLTTKYSGILNHAETNPSLNLLSGVNEDPDYSDGNVKSKVENNNSLNLVSGGIKLRHWSKVVAGVVILTSTFALLMMTIIRIIESKIEDTQDSFLKNAYNMCYKQIALIGVINLVLWLILQTKLAKKLDRMIFYRDANLSPLNGDVNPIVEPVFECLLSVCVILLAWYIVYVIYFQFIVRRITTWMRKTDNCDVLTVASDLQVLEGNWCYFLWSRNTFNRGNFLANRFEFIDNINNASLPKIDPGGYYFMEYLRANILDYSVQMLKVPREVLVFVIALSLILRKTFDFEGKNEVMLISIFSLFCVVSLVILAYYVSFFPVFLIETKLYPSNLTTYLMLKHNTDDLEISKYSLKSLLPPYKLDNSECEVTNCLVRFVHGDGPVNKHENLFIFKSKGPKILAKLFENLCFGFLLVLSICVYLIKQHADTWLKHYRFGICVILLSIIIVGFLTPKILYSLIIVSKTGLLIDFDTVEKVWESNRSNNTRHAMEIIDALNLDYVMNSLNTKGETYWRHLVGKLKTSPLAVQEQMSEVWRSLDGKKKGYIGMEKILRYISSQGLQFSNNKKIKEFIKAFTRTEPHRLNEDEFSVLGLVVKQIIVVPLDISQMKALFEDAYKIPWSSPGAIDSSTLQTIIKRLGLKWNEGDRRHLLDFLSGGRCDGMSAEKFINQLSTVEQLIKANNYNGLYIEI</sequence>
<evidence type="ECO:0000313" key="3">
    <source>
        <dbReference type="Proteomes" id="UP000001950"/>
    </source>
</evidence>
<dbReference type="OMA" id="LANRFEF"/>
<organism evidence="2 3">
    <name type="scientific">Theileria annulata</name>
    <dbReference type="NCBI Taxonomy" id="5874"/>
    <lineage>
        <taxon>Eukaryota</taxon>
        <taxon>Sar</taxon>
        <taxon>Alveolata</taxon>
        <taxon>Apicomplexa</taxon>
        <taxon>Aconoidasida</taxon>
        <taxon>Piroplasmida</taxon>
        <taxon>Theileriidae</taxon>
        <taxon>Theileria</taxon>
    </lineage>
</organism>
<feature type="transmembrane region" description="Helical" evidence="1">
    <location>
        <begin position="180"/>
        <end position="199"/>
    </location>
</feature>
<dbReference type="FunCoup" id="Q4U9L8">
    <property type="interactions" value="2"/>
</dbReference>
<keyword evidence="1" id="KW-0472">Membrane</keyword>
<dbReference type="EMBL" id="CR940353">
    <property type="protein sequence ID" value="CAI76485.1"/>
    <property type="molecule type" value="Genomic_DNA"/>
</dbReference>
<dbReference type="eggNOG" id="ENOG502S1J8">
    <property type="taxonomic scope" value="Eukaryota"/>
</dbReference>
<accession>Q4U9L8</accession>
<dbReference type="RefSeq" id="XP_953110.1">
    <property type="nucleotide sequence ID" value="XM_948017.1"/>
</dbReference>
<dbReference type="STRING" id="5874.Q4U9L8"/>
<dbReference type="SUPFAM" id="SSF47473">
    <property type="entry name" value="EF-hand"/>
    <property type="match status" value="1"/>
</dbReference>
<dbReference type="InParanoid" id="Q4U9L8"/>
<evidence type="ECO:0008006" key="4">
    <source>
        <dbReference type="Google" id="ProtNLM"/>
    </source>
</evidence>
<dbReference type="GeneID" id="3863071"/>
<proteinExistence type="predicted"/>
<dbReference type="InterPro" id="IPR011992">
    <property type="entry name" value="EF-hand-dom_pair"/>
</dbReference>
<dbReference type="KEGG" id="tan:TA08480"/>
<keyword evidence="1" id="KW-1133">Transmembrane helix</keyword>
<feature type="transmembrane region" description="Helical" evidence="1">
    <location>
        <begin position="552"/>
        <end position="574"/>
    </location>
</feature>
<dbReference type="VEuPathDB" id="PiroplasmaDB:TA08480"/>
<feature type="transmembrane region" description="Helical" evidence="1">
    <location>
        <begin position="521"/>
        <end position="540"/>
    </location>
</feature>
<dbReference type="Gene3D" id="1.10.238.10">
    <property type="entry name" value="EF-hand"/>
    <property type="match status" value="1"/>
</dbReference>
<gene>
    <name evidence="2" type="ORF">TA08480</name>
</gene>
<reference evidence="2 3" key="1">
    <citation type="journal article" date="2005" name="Science">
        <title>Genome of the host-cell transforming parasite Theileria annulata compared with T. parva.</title>
        <authorList>
            <person name="Pain A."/>
            <person name="Renauld H."/>
            <person name="Berriman M."/>
            <person name="Murphy L."/>
            <person name="Yeats C.A."/>
            <person name="Weir W."/>
            <person name="Kerhornou A."/>
            <person name="Aslett M."/>
            <person name="Bishop R."/>
            <person name="Bouchier C."/>
            <person name="Cochet M."/>
            <person name="Coulson R.M.R."/>
            <person name="Cronin A."/>
            <person name="de Villiers E.P."/>
            <person name="Fraser A."/>
            <person name="Fosker N."/>
            <person name="Gardner M."/>
            <person name="Goble A."/>
            <person name="Griffiths-Jones S."/>
            <person name="Harris D.E."/>
            <person name="Katzer F."/>
            <person name="Larke N."/>
            <person name="Lord A."/>
            <person name="Maser P."/>
            <person name="McKellar S."/>
            <person name="Mooney P."/>
            <person name="Morton F."/>
            <person name="Nene V."/>
            <person name="O'Neil S."/>
            <person name="Price C."/>
            <person name="Quail M.A."/>
            <person name="Rabbinowitsch E."/>
            <person name="Rawlings N.D."/>
            <person name="Rutter S."/>
            <person name="Saunders D."/>
            <person name="Seeger K."/>
            <person name="Shah T."/>
            <person name="Squares R."/>
            <person name="Squares S."/>
            <person name="Tivey A."/>
            <person name="Walker A.R."/>
            <person name="Woodward J."/>
            <person name="Dobbelaere D.A.E."/>
            <person name="Langsley G."/>
            <person name="Rajandream M.A."/>
            <person name="McKeever D."/>
            <person name="Shiels B."/>
            <person name="Tait A."/>
            <person name="Barrell B.G."/>
            <person name="Hall N."/>
        </authorList>
    </citation>
    <scope>NUCLEOTIDE SEQUENCE [LARGE SCALE GENOMIC DNA]</scope>
    <source>
        <strain evidence="3">Ankara</strain>
    </source>
</reference>
<name>Q4U9L8_THEAN</name>
<evidence type="ECO:0000313" key="2">
    <source>
        <dbReference type="EMBL" id="CAI76485.1"/>
    </source>
</evidence>
<dbReference type="Proteomes" id="UP000001950">
    <property type="component" value="Chromosome 4"/>
</dbReference>
<keyword evidence="1" id="KW-0812">Transmembrane</keyword>
<dbReference type="OrthoDB" id="186625at2759"/>
<dbReference type="AlphaFoldDB" id="Q4U9L8"/>
<feature type="transmembrane region" description="Helical" evidence="1">
    <location>
        <begin position="386"/>
        <end position="402"/>
    </location>
</feature>
<keyword evidence="3" id="KW-1185">Reference proteome</keyword>
<evidence type="ECO:0000256" key="1">
    <source>
        <dbReference type="SAM" id="Phobius"/>
    </source>
</evidence>
<protein>
    <recommendedName>
        <fullName evidence="4">EF-hand domain-containing protein</fullName>
    </recommendedName>
</protein>
<feature type="transmembrane region" description="Helical" evidence="1">
    <location>
        <begin position="414"/>
        <end position="442"/>
    </location>
</feature>